<sequence length="259" mass="28171">MKRFSVYCACVALSLAFQAEVFFQAEAQDFKYDWSVIPVTDKYDLPAGTPVAEIVAKARKGMEYLNEVVAVSACEMAVAKPESALSNLTADMIYDRAEVLTGMEVDCALYNMGGIRITLPAGEITLGDIVSCYPFNNTLIVAEIKGDRLAEFFKDFAAMNQPEAISGAKMEVTEDGNLLSVTVGGKEIDPSKTYRLASISFLVSGGDGFYLERYADRIVDTGVQVKDAVIAYCKESYKAGVKLCSGIEGRYVIVNKEGK</sequence>
<organism evidence="3 4">
    <name type="scientific">Candidatus Merdivivens faecigallinarum</name>
    <dbReference type="NCBI Taxonomy" id="2840871"/>
    <lineage>
        <taxon>Bacteria</taxon>
        <taxon>Pseudomonadati</taxon>
        <taxon>Bacteroidota</taxon>
        <taxon>Bacteroidia</taxon>
        <taxon>Bacteroidales</taxon>
        <taxon>Muribaculaceae</taxon>
        <taxon>Muribaculaceae incertae sedis</taxon>
        <taxon>Candidatus Merdivivens</taxon>
    </lineage>
</organism>
<name>A0A9D9NQA4_9BACT</name>
<feature type="domain" description="5'-Nucleotidase C-terminal" evidence="2">
    <location>
        <begin position="78"/>
        <end position="209"/>
    </location>
</feature>
<feature type="chain" id="PRO_5039313830" evidence="1">
    <location>
        <begin position="28"/>
        <end position="259"/>
    </location>
</feature>
<reference evidence="3" key="1">
    <citation type="submission" date="2020-10" db="EMBL/GenBank/DDBJ databases">
        <authorList>
            <person name="Gilroy R."/>
        </authorList>
    </citation>
    <scope>NUCLEOTIDE SEQUENCE</scope>
    <source>
        <strain evidence="3">B3-2255</strain>
    </source>
</reference>
<dbReference type="Proteomes" id="UP000823772">
    <property type="component" value="Unassembled WGS sequence"/>
</dbReference>
<dbReference type="InterPro" id="IPR006179">
    <property type="entry name" value="5_nucleotidase/apyrase"/>
</dbReference>
<dbReference type="Gene3D" id="3.90.780.10">
    <property type="entry name" value="5'-Nucleotidase, C-terminal domain"/>
    <property type="match status" value="1"/>
</dbReference>
<comment type="caution">
    <text evidence="3">The sequence shown here is derived from an EMBL/GenBank/DDBJ whole genome shotgun (WGS) entry which is preliminary data.</text>
</comment>
<feature type="signal peptide" evidence="1">
    <location>
        <begin position="1"/>
        <end position="27"/>
    </location>
</feature>
<accession>A0A9D9NQA4</accession>
<evidence type="ECO:0000313" key="4">
    <source>
        <dbReference type="Proteomes" id="UP000823772"/>
    </source>
</evidence>
<dbReference type="InterPro" id="IPR008334">
    <property type="entry name" value="5'-Nucleotdase_C"/>
</dbReference>
<dbReference type="GO" id="GO:0009166">
    <property type="term" value="P:nucleotide catabolic process"/>
    <property type="evidence" value="ECO:0007669"/>
    <property type="project" value="InterPro"/>
</dbReference>
<dbReference type="GO" id="GO:0016787">
    <property type="term" value="F:hydrolase activity"/>
    <property type="evidence" value="ECO:0007669"/>
    <property type="project" value="InterPro"/>
</dbReference>
<dbReference type="PRINTS" id="PR01607">
    <property type="entry name" value="APYRASEFAMLY"/>
</dbReference>
<dbReference type="EMBL" id="JADILY010000099">
    <property type="protein sequence ID" value="MBO8481820.1"/>
    <property type="molecule type" value="Genomic_DNA"/>
</dbReference>
<reference evidence="3" key="2">
    <citation type="journal article" date="2021" name="PeerJ">
        <title>Extensive microbial diversity within the chicken gut microbiome revealed by metagenomics and culture.</title>
        <authorList>
            <person name="Gilroy R."/>
            <person name="Ravi A."/>
            <person name="Getino M."/>
            <person name="Pursley I."/>
            <person name="Horton D.L."/>
            <person name="Alikhan N.F."/>
            <person name="Baker D."/>
            <person name="Gharbi K."/>
            <person name="Hall N."/>
            <person name="Watson M."/>
            <person name="Adriaenssens E.M."/>
            <person name="Foster-Nyarko E."/>
            <person name="Jarju S."/>
            <person name="Secka A."/>
            <person name="Antonio M."/>
            <person name="Oren A."/>
            <person name="Chaudhuri R.R."/>
            <person name="La Ragione R."/>
            <person name="Hildebrand F."/>
            <person name="Pallen M.J."/>
        </authorList>
    </citation>
    <scope>NUCLEOTIDE SEQUENCE</scope>
    <source>
        <strain evidence="3">B3-2255</strain>
    </source>
</reference>
<protein>
    <submittedName>
        <fullName evidence="3">5'-nucleotidase C-terminal domain-containing protein</fullName>
    </submittedName>
</protein>
<dbReference type="Pfam" id="PF02872">
    <property type="entry name" value="5_nucleotid_C"/>
    <property type="match status" value="1"/>
</dbReference>
<keyword evidence="1" id="KW-0732">Signal</keyword>
<dbReference type="PANTHER" id="PTHR11575">
    <property type="entry name" value="5'-NUCLEOTIDASE-RELATED"/>
    <property type="match status" value="1"/>
</dbReference>
<evidence type="ECO:0000259" key="2">
    <source>
        <dbReference type="Pfam" id="PF02872"/>
    </source>
</evidence>
<evidence type="ECO:0000256" key="1">
    <source>
        <dbReference type="SAM" id="SignalP"/>
    </source>
</evidence>
<proteinExistence type="predicted"/>
<gene>
    <name evidence="3" type="ORF">IAC87_04665</name>
</gene>
<dbReference type="SUPFAM" id="SSF55816">
    <property type="entry name" value="5'-nucleotidase (syn. UDP-sugar hydrolase), C-terminal domain"/>
    <property type="match status" value="1"/>
</dbReference>
<dbReference type="PANTHER" id="PTHR11575:SF24">
    <property type="entry name" value="5'-NUCLEOTIDASE"/>
    <property type="match status" value="1"/>
</dbReference>
<dbReference type="AlphaFoldDB" id="A0A9D9NQA4"/>
<evidence type="ECO:0000313" key="3">
    <source>
        <dbReference type="EMBL" id="MBO8481820.1"/>
    </source>
</evidence>
<dbReference type="InterPro" id="IPR036907">
    <property type="entry name" value="5'-Nucleotdase_C_sf"/>
</dbReference>